<dbReference type="InterPro" id="IPR051279">
    <property type="entry name" value="PP1-Reg/Actin-Interact_Protein"/>
</dbReference>
<dbReference type="GO" id="GO:0005886">
    <property type="term" value="C:plasma membrane"/>
    <property type="evidence" value="ECO:0007669"/>
    <property type="project" value="TreeGrafter"/>
</dbReference>
<dbReference type="EMBL" id="QUSY01000019">
    <property type="protein sequence ID" value="RHY34748.1"/>
    <property type="molecule type" value="Genomic_DNA"/>
</dbReference>
<gene>
    <name evidence="1" type="ORF">DYB32_000700</name>
</gene>
<proteinExistence type="predicted"/>
<evidence type="ECO:0000313" key="2">
    <source>
        <dbReference type="Proteomes" id="UP000285060"/>
    </source>
</evidence>
<protein>
    <submittedName>
        <fullName evidence="1">Uncharacterized protein</fullName>
    </submittedName>
</protein>
<dbReference type="VEuPathDB" id="FungiDB:H310_02870"/>
<dbReference type="PANTHER" id="PTHR24112:SF66">
    <property type="entry name" value="LEUCINE-RICH REPEAT, ISOFORM F"/>
    <property type="match status" value="1"/>
</dbReference>
<dbReference type="GO" id="GO:0016477">
    <property type="term" value="P:cell migration"/>
    <property type="evidence" value="ECO:0007669"/>
    <property type="project" value="TreeGrafter"/>
</dbReference>
<organism evidence="1 2">
    <name type="scientific">Aphanomyces invadans</name>
    <dbReference type="NCBI Taxonomy" id="157072"/>
    <lineage>
        <taxon>Eukaryota</taxon>
        <taxon>Sar</taxon>
        <taxon>Stramenopiles</taxon>
        <taxon>Oomycota</taxon>
        <taxon>Saprolegniomycetes</taxon>
        <taxon>Saprolegniales</taxon>
        <taxon>Verrucalvaceae</taxon>
        <taxon>Aphanomyces</taxon>
    </lineage>
</organism>
<sequence length="516" mass="56722">MSVPWPRNRFSYDVISPEAHAFVDKIFASRSDQPLMMKWVNQHKNKATFSKRILVLSNYRLMTLKPPGLGTKLKVSKDLSFLDLLKIQVEQCDSSTTMKYSIDMSDKDKVVEAFRACCDYHLVPFRDDIAAKLKTAMDSSPCIVDFELCILGMVDAATSPRASSDTATALALLRTLQHSCHFHSLRLSNVRMSHAGLQALESVAKAKEHMPTAWSLTALDLSENSKWTKESVTALVSAMKSFPSPLQAGTGIDTFQLINALKRNVSLHRSSFVALDLSYNMLKATTAAALGENPHFVVSQPNHESTPPPLLTLDLSENNLSDGGAHVLADLIAHSPRVRRDVLKLNQCALHDDSVEAIVTALAQCDALSSLHLEDNDGRPRPKSIFAPAARLRLAPGDAFVKLLTKQRHLKAVYLSNSTCAAMQYSIAVLRGVLHSLGTGTSSVEIVDISGNRGGDDVAKCIAAVLPKTQRLRALFWDGNHTTLAGFRLVQDALRHNRSLCVMPVPLQDTRRVRAR</sequence>
<dbReference type="AlphaFoldDB" id="A0A418B960"/>
<dbReference type="GO" id="GO:0030027">
    <property type="term" value="C:lamellipodium"/>
    <property type="evidence" value="ECO:0007669"/>
    <property type="project" value="TreeGrafter"/>
</dbReference>
<dbReference type="Proteomes" id="UP000285060">
    <property type="component" value="Unassembled WGS sequence"/>
</dbReference>
<evidence type="ECO:0000313" key="1">
    <source>
        <dbReference type="EMBL" id="RHY34748.1"/>
    </source>
</evidence>
<dbReference type="SUPFAM" id="SSF52047">
    <property type="entry name" value="RNI-like"/>
    <property type="match status" value="1"/>
</dbReference>
<dbReference type="SMART" id="SM00368">
    <property type="entry name" value="LRR_RI"/>
    <property type="match status" value="4"/>
</dbReference>
<comment type="caution">
    <text evidence="1">The sequence shown here is derived from an EMBL/GenBank/DDBJ whole genome shotgun (WGS) entry which is preliminary data.</text>
</comment>
<dbReference type="PANTHER" id="PTHR24112">
    <property type="entry name" value="LEUCINE-RICH REPEAT, ISOFORM F-RELATED"/>
    <property type="match status" value="1"/>
</dbReference>
<dbReference type="GO" id="GO:0034315">
    <property type="term" value="P:regulation of Arp2/3 complex-mediated actin nucleation"/>
    <property type="evidence" value="ECO:0007669"/>
    <property type="project" value="TreeGrafter"/>
</dbReference>
<dbReference type="Gene3D" id="3.80.10.10">
    <property type="entry name" value="Ribonuclease Inhibitor"/>
    <property type="match status" value="2"/>
</dbReference>
<keyword evidence="2" id="KW-1185">Reference proteome</keyword>
<dbReference type="InterPro" id="IPR032675">
    <property type="entry name" value="LRR_dom_sf"/>
</dbReference>
<name>A0A418B960_9STRA</name>
<accession>A0A418B960</accession>
<reference evidence="1 2" key="1">
    <citation type="submission" date="2018-08" db="EMBL/GenBank/DDBJ databases">
        <title>Aphanomyces genome sequencing and annotation.</title>
        <authorList>
            <person name="Minardi D."/>
            <person name="Oidtmann B."/>
            <person name="Van Der Giezen M."/>
            <person name="Studholme D.J."/>
        </authorList>
    </citation>
    <scope>NUCLEOTIDE SEQUENCE [LARGE SCALE GENOMIC DNA]</scope>
    <source>
        <strain evidence="1 2">NJM0002</strain>
    </source>
</reference>